<accession>A0A8H8BV43</accession>
<evidence type="ECO:0000256" key="2">
    <source>
        <dbReference type="SAM" id="Phobius"/>
    </source>
</evidence>
<organism evidence="3 4">
    <name type="scientific">Cadophora malorum</name>
    <dbReference type="NCBI Taxonomy" id="108018"/>
    <lineage>
        <taxon>Eukaryota</taxon>
        <taxon>Fungi</taxon>
        <taxon>Dikarya</taxon>
        <taxon>Ascomycota</taxon>
        <taxon>Pezizomycotina</taxon>
        <taxon>Leotiomycetes</taxon>
        <taxon>Helotiales</taxon>
        <taxon>Ploettnerulaceae</taxon>
        <taxon>Cadophora</taxon>
    </lineage>
</organism>
<proteinExistence type="predicted"/>
<dbReference type="Proteomes" id="UP000664132">
    <property type="component" value="Unassembled WGS sequence"/>
</dbReference>
<name>A0A8H8BV43_9HELO</name>
<feature type="compositionally biased region" description="Basic and acidic residues" evidence="1">
    <location>
        <begin position="292"/>
        <end position="312"/>
    </location>
</feature>
<evidence type="ECO:0000313" key="4">
    <source>
        <dbReference type="Proteomes" id="UP000664132"/>
    </source>
</evidence>
<dbReference type="OrthoDB" id="5245206at2759"/>
<comment type="caution">
    <text evidence="3">The sequence shown here is derived from an EMBL/GenBank/DDBJ whole genome shotgun (WGS) entry which is preliminary data.</text>
</comment>
<keyword evidence="2" id="KW-0812">Transmembrane</keyword>
<keyword evidence="2" id="KW-1133">Transmembrane helix</keyword>
<dbReference type="EMBL" id="JAFJYH010000017">
    <property type="protein sequence ID" value="KAG4424793.1"/>
    <property type="molecule type" value="Genomic_DNA"/>
</dbReference>
<dbReference type="AlphaFoldDB" id="A0A8H8BV43"/>
<reference evidence="3" key="1">
    <citation type="submission" date="2021-02" db="EMBL/GenBank/DDBJ databases">
        <title>Genome sequence Cadophora malorum strain M34.</title>
        <authorList>
            <person name="Stefanovic E."/>
            <person name="Vu D."/>
            <person name="Scully C."/>
            <person name="Dijksterhuis J."/>
            <person name="Roader J."/>
            <person name="Houbraken J."/>
        </authorList>
    </citation>
    <scope>NUCLEOTIDE SEQUENCE</scope>
    <source>
        <strain evidence="3">M34</strain>
    </source>
</reference>
<gene>
    <name evidence="3" type="ORF">IFR04_002141</name>
</gene>
<feature type="region of interest" description="Disordered" evidence="1">
    <location>
        <begin position="292"/>
        <end position="325"/>
    </location>
</feature>
<keyword evidence="2" id="KW-0472">Membrane</keyword>
<keyword evidence="4" id="KW-1185">Reference proteome</keyword>
<evidence type="ECO:0000256" key="1">
    <source>
        <dbReference type="SAM" id="MobiDB-lite"/>
    </source>
</evidence>
<evidence type="ECO:0000313" key="3">
    <source>
        <dbReference type="EMBL" id="KAG4424793.1"/>
    </source>
</evidence>
<feature type="transmembrane region" description="Helical" evidence="2">
    <location>
        <begin position="12"/>
        <end position="35"/>
    </location>
</feature>
<sequence length="725" mass="81633">MTLAHTQEGATQWLQALGALGTFIGVFVSFGFWFVDLRYQQAVDIVGRTIVNEEKMAPFAVSWIHGKNARTPVLFTISTIIKGGDEHVFTSSMFDQLPPNHDEVPGKNLCHKLDESPFWQEVRASWETSRRELRIGTWWAVGLAWLKAGMLILVNKLRRTDKKWKPIECARRFLRRKVSQDLRLRPMQSPKDLNRHLLYPEFQRECKRRDIERGGETQDPILEYAVRMPGLKSPWDVSVDVHPLLGYENSWKQHLQRIWISDGKPCIEVSRTELAALALIMGIRIHLNYKDSDSPSAARKDPKSDVLDRPEVESPGGDGKLDSQSQLFGQGYPRSLGGDGIFGRGLYGKPLYGDSWALRLVVGRVEHTSDGPSRGSGYSTLFAKCMACGCVPFETTDRWNRVIFITKGTLKAIKAGMNIRDGFYEEGKDKDESARPQKYLNRLPSARRISYYGLPGALNEGKIPHVCTVDGAPILAWPRVVAGIAFGGLVPMATLNLVRAIRFTAEGENNTVEIALEQLWNIMIDIQHLAQFHQLFGQDIEDAAKAKEGEEMEKMGNPTDASMARAASAISHLSTILEYAIARCAEPDAILNGGINVAPPVAHETAQQRRHRARADVFQACCKELSDSFLIARRSEEPANHHLHRKDETHTATVEKPISTHKARFDVVTCGRIARYIILVWSYYVTIVVWNDEENVEALKFVGNNKDRVYHPVDLNELPRSCFLS</sequence>
<protein>
    <submittedName>
        <fullName evidence="3">Uncharacterized protein</fullName>
    </submittedName>
</protein>